<dbReference type="EMBL" id="JH713278">
    <property type="protein sequence ID" value="EFO13922.1"/>
    <property type="molecule type" value="Genomic_DNA"/>
</dbReference>
<organism evidence="1">
    <name type="scientific">Loa loa</name>
    <name type="common">Eye worm</name>
    <name type="synonym">Filaria loa</name>
    <dbReference type="NCBI Taxonomy" id="7209"/>
    <lineage>
        <taxon>Eukaryota</taxon>
        <taxon>Metazoa</taxon>
        <taxon>Ecdysozoa</taxon>
        <taxon>Nematoda</taxon>
        <taxon>Chromadorea</taxon>
        <taxon>Rhabditida</taxon>
        <taxon>Spirurina</taxon>
        <taxon>Spiruromorpha</taxon>
        <taxon>Filarioidea</taxon>
        <taxon>Onchocercidae</taxon>
        <taxon>Loa</taxon>
    </lineage>
</organism>
<dbReference type="InParanoid" id="A0A1S0THH4"/>
<protein>
    <submittedName>
        <fullName evidence="1">Uncharacterized protein</fullName>
    </submittedName>
</protein>
<dbReference type="RefSeq" id="XP_003150147.1">
    <property type="nucleotide sequence ID" value="XM_003150099.1"/>
</dbReference>
<evidence type="ECO:0000313" key="1">
    <source>
        <dbReference type="EMBL" id="EFO13922.1"/>
    </source>
</evidence>
<gene>
    <name evidence="1" type="ORF">LOAG_14604</name>
</gene>
<proteinExistence type="predicted"/>
<dbReference type="AlphaFoldDB" id="A0A1S0THH4"/>
<accession>A0A1S0THH4</accession>
<feature type="non-terminal residue" evidence="1">
    <location>
        <position position="1"/>
    </location>
</feature>
<sequence>DPYNHCIIVIESRSFRNIIISHYDKNDKKQCGSKNGFTTSAPSNNPQISLSSNLLPVPSHIPVSVSSIALYQLFFLCTQGTSRERERRWTYLSIPTKLLVQSQCDSHTTCDKDHVDVIRISNALLVFYANWVQMASSYICIDRILL</sequence>
<dbReference type="KEGG" id="loa:LOAG_14604"/>
<dbReference type="GeneID" id="9952085"/>
<reference evidence="1" key="1">
    <citation type="submission" date="2012-04" db="EMBL/GenBank/DDBJ databases">
        <title>The Genome Sequence of Loa loa.</title>
        <authorList>
            <consortium name="The Broad Institute Genome Sequencing Platform"/>
            <consortium name="Broad Institute Genome Sequencing Center for Infectious Disease"/>
            <person name="Nutman T.B."/>
            <person name="Fink D.L."/>
            <person name="Russ C."/>
            <person name="Young S."/>
            <person name="Zeng Q."/>
            <person name="Gargeya S."/>
            <person name="Alvarado L."/>
            <person name="Berlin A."/>
            <person name="Chapman S.B."/>
            <person name="Chen Z."/>
            <person name="Freedman E."/>
            <person name="Gellesch M."/>
            <person name="Goldberg J."/>
            <person name="Griggs A."/>
            <person name="Gujja S."/>
            <person name="Heilman E.R."/>
            <person name="Heiman D."/>
            <person name="Howarth C."/>
            <person name="Mehta T."/>
            <person name="Neiman D."/>
            <person name="Pearson M."/>
            <person name="Roberts A."/>
            <person name="Saif S."/>
            <person name="Shea T."/>
            <person name="Shenoy N."/>
            <person name="Sisk P."/>
            <person name="Stolte C."/>
            <person name="Sykes S."/>
            <person name="White J."/>
            <person name="Yandava C."/>
            <person name="Haas B."/>
            <person name="Henn M.R."/>
            <person name="Nusbaum C."/>
            <person name="Birren B."/>
        </authorList>
    </citation>
    <scope>NUCLEOTIDE SEQUENCE [LARGE SCALE GENOMIC DNA]</scope>
</reference>
<dbReference type="CTD" id="9952085"/>
<name>A0A1S0THH4_LOALO</name>